<dbReference type="InterPro" id="IPR023707">
    <property type="entry name" value="OM_assembly_BamA"/>
</dbReference>
<comment type="subcellular location">
    <subcellularLocation>
        <location evidence="1">Membrane</location>
    </subcellularLocation>
</comment>
<dbReference type="InterPro" id="IPR010827">
    <property type="entry name" value="BamA/TamA_POTRA"/>
</dbReference>
<dbReference type="PANTHER" id="PTHR12815">
    <property type="entry name" value="SORTING AND ASSEMBLY MACHINERY SAMM50 PROTEIN FAMILY MEMBER"/>
    <property type="match status" value="1"/>
</dbReference>
<dbReference type="NCBIfam" id="TIGR03303">
    <property type="entry name" value="OM_YaeT"/>
    <property type="match status" value="1"/>
</dbReference>
<dbReference type="GO" id="GO:0051205">
    <property type="term" value="P:protein insertion into membrane"/>
    <property type="evidence" value="ECO:0007669"/>
    <property type="project" value="TreeGrafter"/>
</dbReference>
<keyword evidence="7" id="KW-0998">Cell outer membrane</keyword>
<evidence type="ECO:0000256" key="6">
    <source>
        <dbReference type="ARBA" id="ARBA00023136"/>
    </source>
</evidence>
<reference evidence="9" key="1">
    <citation type="submission" date="2018-05" db="EMBL/GenBank/DDBJ databases">
        <authorList>
            <person name="Lanie J.A."/>
            <person name="Ng W.-L."/>
            <person name="Kazmierczak K.M."/>
            <person name="Andrzejewski T.M."/>
            <person name="Davidsen T.M."/>
            <person name="Wayne K.J."/>
            <person name="Tettelin H."/>
            <person name="Glass J.I."/>
            <person name="Rusch D."/>
            <person name="Podicherti R."/>
            <person name="Tsui H.-C.T."/>
            <person name="Winkler M.E."/>
        </authorList>
    </citation>
    <scope>NUCLEOTIDE SEQUENCE</scope>
</reference>
<dbReference type="PIRSF" id="PIRSF006076">
    <property type="entry name" value="OM_assembly_OMP85"/>
    <property type="match status" value="1"/>
</dbReference>
<dbReference type="InterPro" id="IPR039910">
    <property type="entry name" value="D15-like"/>
</dbReference>
<dbReference type="InterPro" id="IPR000184">
    <property type="entry name" value="Bac_surfAg_D15"/>
</dbReference>
<dbReference type="Pfam" id="PF07244">
    <property type="entry name" value="POTRA"/>
    <property type="match status" value="4"/>
</dbReference>
<dbReference type="PANTHER" id="PTHR12815:SF23">
    <property type="entry name" value="OUTER MEMBRANE PROTEIN ASSEMBLY FACTOR BAMA"/>
    <property type="match status" value="1"/>
</dbReference>
<evidence type="ECO:0000256" key="3">
    <source>
        <dbReference type="ARBA" id="ARBA00022692"/>
    </source>
</evidence>
<evidence type="ECO:0000256" key="1">
    <source>
        <dbReference type="ARBA" id="ARBA00004370"/>
    </source>
</evidence>
<protein>
    <recommendedName>
        <fullName evidence="8">POTRA domain-containing protein</fullName>
    </recommendedName>
</protein>
<evidence type="ECO:0000256" key="2">
    <source>
        <dbReference type="ARBA" id="ARBA00022452"/>
    </source>
</evidence>
<dbReference type="FunFam" id="3.10.20.310:FF:000001">
    <property type="entry name" value="Outer membrane protein assembly factor BamA"/>
    <property type="match status" value="1"/>
</dbReference>
<dbReference type="GO" id="GO:1990063">
    <property type="term" value="C:Bam protein complex"/>
    <property type="evidence" value="ECO:0007669"/>
    <property type="project" value="TreeGrafter"/>
</dbReference>
<accession>A0A381PHC5</accession>
<dbReference type="HAMAP" id="MF_01430">
    <property type="entry name" value="OM_assembly_BamA"/>
    <property type="match status" value="1"/>
</dbReference>
<dbReference type="Pfam" id="PF01103">
    <property type="entry name" value="Omp85"/>
    <property type="match status" value="1"/>
</dbReference>
<dbReference type="Gene3D" id="2.40.160.50">
    <property type="entry name" value="membrane protein fhac: a member of the omp85/tpsb transporter family"/>
    <property type="match status" value="1"/>
</dbReference>
<evidence type="ECO:0000256" key="5">
    <source>
        <dbReference type="ARBA" id="ARBA00022737"/>
    </source>
</evidence>
<dbReference type="Gene3D" id="3.10.20.310">
    <property type="entry name" value="membrane protein fhac"/>
    <property type="match status" value="5"/>
</dbReference>
<evidence type="ECO:0000256" key="4">
    <source>
        <dbReference type="ARBA" id="ARBA00022729"/>
    </source>
</evidence>
<feature type="domain" description="POTRA" evidence="8">
    <location>
        <begin position="174"/>
        <end position="262"/>
    </location>
</feature>
<keyword evidence="5" id="KW-0677">Repeat</keyword>
<dbReference type="AlphaFoldDB" id="A0A381PHC5"/>
<sequence length="781" mass="87110">MRTLLVIYLLLVTLPLRSEIASFELSDIRLQGLQRVSAGTVFNELPVNVGDSIDSVTIRQLIRVLFRTGYFDDVTMARDGDILIVTLRERPAIEVIQIEGNKAIKDESLYEGLAEQGLREGEIFKQSTLERVAIELERQYVAQGRYGSGIETKVDKLPRNRVAISIDIEEGKSSGIRHINIVGATVFEQDELLDELELKHPTLLGFIRGKDKYSREKLQGDIEALESYYQDRGYVEFRAASTQVSVAPDRRQVYLTINVEEGAKYTVNQVDLVGELGEVKPEQLEALFVVQPGQIFSRARVTATEERITGVLGNSGYTFAEATGIPEVHDDGSVDVKFMVNTGQRAYVRRISYVGNATTQDQVLRREMRQLEGAWASTRAIDLSKIRLERLGYFQEVNVETPAVPGRDDQIDVEFSVKEQPTGALSGTLGYAEYSGLILGASFQETNVGGTGNSFGLGVSWSKYMKSINYNFFDPYFTADSISRGYNLSYRETNYDARNLARFSTDSLGGGVNFGFPLSETQRLQFSLTVEQTEITAGFLAAQEISSFVNAEGNKFLNYKLESSWRSSTLNRGMFPTRGQSHIGSLEVAIPSSDLEFYRVNYKGDFYFPVPFVPQSQLWALRLRAELGYGAAFGSTNTYPFYEHFFAGGFGSVRGFENSTLGPRTQPIQGIYYRDARGDPFGGNALVELSGELIFPIPLVEQIGQIRSLFFVDIGNVFNTDCPSGTVNCFDLSLEELRYSTGLAITWLTAMGPMSFALTFPLNTGPFDEVERFSFELGKTF</sequence>
<evidence type="ECO:0000259" key="8">
    <source>
        <dbReference type="PROSITE" id="PS51779"/>
    </source>
</evidence>
<organism evidence="9">
    <name type="scientific">marine metagenome</name>
    <dbReference type="NCBI Taxonomy" id="408172"/>
    <lineage>
        <taxon>unclassified sequences</taxon>
        <taxon>metagenomes</taxon>
        <taxon>ecological metagenomes</taxon>
    </lineage>
</organism>
<name>A0A381PHC5_9ZZZZ</name>
<keyword evidence="4" id="KW-0732">Signal</keyword>
<feature type="domain" description="POTRA" evidence="8">
    <location>
        <begin position="346"/>
        <end position="420"/>
    </location>
</feature>
<gene>
    <name evidence="9" type="ORF">METZ01_LOCUS19269</name>
</gene>
<dbReference type="InterPro" id="IPR034746">
    <property type="entry name" value="POTRA"/>
</dbReference>
<evidence type="ECO:0000313" key="9">
    <source>
        <dbReference type="EMBL" id="SUZ66415.1"/>
    </source>
</evidence>
<keyword evidence="2" id="KW-1134">Transmembrane beta strand</keyword>
<proteinExistence type="inferred from homology"/>
<evidence type="ECO:0000256" key="7">
    <source>
        <dbReference type="ARBA" id="ARBA00023237"/>
    </source>
</evidence>
<keyword evidence="3" id="KW-0812">Transmembrane</keyword>
<dbReference type="PROSITE" id="PS51779">
    <property type="entry name" value="POTRA"/>
    <property type="match status" value="3"/>
</dbReference>
<feature type="domain" description="POTRA" evidence="8">
    <location>
        <begin position="23"/>
        <end position="90"/>
    </location>
</feature>
<dbReference type="EMBL" id="UINC01000983">
    <property type="protein sequence ID" value="SUZ66415.1"/>
    <property type="molecule type" value="Genomic_DNA"/>
</dbReference>
<dbReference type="GO" id="GO:0043165">
    <property type="term" value="P:Gram-negative-bacterium-type cell outer membrane assembly"/>
    <property type="evidence" value="ECO:0007669"/>
    <property type="project" value="TreeGrafter"/>
</dbReference>
<keyword evidence="6" id="KW-0472">Membrane</keyword>